<dbReference type="Pfam" id="PF07690">
    <property type="entry name" value="MFS_1"/>
    <property type="match status" value="1"/>
</dbReference>
<keyword evidence="2" id="KW-1003">Cell membrane</keyword>
<keyword evidence="8" id="KW-1185">Reference proteome</keyword>
<evidence type="ECO:0000256" key="1">
    <source>
        <dbReference type="ARBA" id="ARBA00004651"/>
    </source>
</evidence>
<dbReference type="SUPFAM" id="SSF103473">
    <property type="entry name" value="MFS general substrate transporter"/>
    <property type="match status" value="1"/>
</dbReference>
<dbReference type="Proteomes" id="UP001500033">
    <property type="component" value="Unassembled WGS sequence"/>
</dbReference>
<feature type="transmembrane region" description="Helical" evidence="6">
    <location>
        <begin position="6"/>
        <end position="24"/>
    </location>
</feature>
<evidence type="ECO:0000256" key="3">
    <source>
        <dbReference type="ARBA" id="ARBA00022692"/>
    </source>
</evidence>
<proteinExistence type="predicted"/>
<evidence type="ECO:0000256" key="2">
    <source>
        <dbReference type="ARBA" id="ARBA00022475"/>
    </source>
</evidence>
<feature type="transmembrane region" description="Helical" evidence="6">
    <location>
        <begin position="93"/>
        <end position="115"/>
    </location>
</feature>
<accession>A0ABN1SKD2</accession>
<feature type="transmembrane region" description="Helical" evidence="6">
    <location>
        <begin position="55"/>
        <end position="81"/>
    </location>
</feature>
<evidence type="ECO:0000313" key="8">
    <source>
        <dbReference type="Proteomes" id="UP001500033"/>
    </source>
</evidence>
<comment type="caution">
    <text evidence="7">The sequence shown here is derived from an EMBL/GenBank/DDBJ whole genome shotgun (WGS) entry which is preliminary data.</text>
</comment>
<feature type="transmembrane region" description="Helical" evidence="6">
    <location>
        <begin position="121"/>
        <end position="143"/>
    </location>
</feature>
<name>A0ABN1SKD2_9ACTN</name>
<keyword evidence="4 6" id="KW-1133">Transmembrane helix</keyword>
<feature type="transmembrane region" description="Helical" evidence="6">
    <location>
        <begin position="31"/>
        <end position="49"/>
    </location>
</feature>
<organism evidence="7 8">
    <name type="scientific">Streptomyces rhizosphaericus</name>
    <dbReference type="NCBI Taxonomy" id="114699"/>
    <lineage>
        <taxon>Bacteria</taxon>
        <taxon>Bacillati</taxon>
        <taxon>Actinomycetota</taxon>
        <taxon>Actinomycetes</taxon>
        <taxon>Kitasatosporales</taxon>
        <taxon>Streptomycetaceae</taxon>
        <taxon>Streptomyces</taxon>
        <taxon>Streptomyces violaceusniger group</taxon>
    </lineage>
</organism>
<protein>
    <recommendedName>
        <fullName evidence="9">Major facilitator superfamily (MFS) profile domain-containing protein</fullName>
    </recommendedName>
</protein>
<dbReference type="PANTHER" id="PTHR23513:SF6">
    <property type="entry name" value="MAJOR FACILITATOR SUPERFAMILY ASSOCIATED DOMAIN-CONTAINING PROTEIN"/>
    <property type="match status" value="1"/>
</dbReference>
<dbReference type="InterPro" id="IPR011701">
    <property type="entry name" value="MFS"/>
</dbReference>
<keyword evidence="3 6" id="KW-0812">Transmembrane</keyword>
<gene>
    <name evidence="7" type="ORF">GCM10009576_074250</name>
</gene>
<comment type="subcellular location">
    <subcellularLocation>
        <location evidence="1">Cell membrane</location>
        <topology evidence="1">Multi-pass membrane protein</topology>
    </subcellularLocation>
</comment>
<reference evidence="8" key="1">
    <citation type="journal article" date="2019" name="Int. J. Syst. Evol. Microbiol.">
        <title>The Global Catalogue of Microorganisms (GCM) 10K type strain sequencing project: providing services to taxonomists for standard genome sequencing and annotation.</title>
        <authorList>
            <consortium name="The Broad Institute Genomics Platform"/>
            <consortium name="The Broad Institute Genome Sequencing Center for Infectious Disease"/>
            <person name="Wu L."/>
            <person name="Ma J."/>
        </authorList>
    </citation>
    <scope>NUCLEOTIDE SEQUENCE [LARGE SCALE GENOMIC DNA]</scope>
    <source>
        <strain evidence="8">JCM 11445</strain>
    </source>
</reference>
<dbReference type="PANTHER" id="PTHR23513">
    <property type="entry name" value="INTEGRAL MEMBRANE EFFLUX PROTEIN-RELATED"/>
    <property type="match status" value="1"/>
</dbReference>
<evidence type="ECO:0000256" key="4">
    <source>
        <dbReference type="ARBA" id="ARBA00022989"/>
    </source>
</evidence>
<keyword evidence="5 6" id="KW-0472">Membrane</keyword>
<sequence>MEIAVATAVGTACVARLLYVWIGNRLPATRAMGWAAIGFGLIDLALLLYPLRLAAAWTAIMLMILAGFPGALMVTSVMTLLQRHTTDSHRGRVFGALGAAEGIAIVAGTCTAGFLGQSLGIVPVLAAQGAGYILAGMPVVVLLRHDGAGHTAPERRTHKPAVGQ</sequence>
<evidence type="ECO:0000313" key="7">
    <source>
        <dbReference type="EMBL" id="GAA0993831.1"/>
    </source>
</evidence>
<evidence type="ECO:0000256" key="6">
    <source>
        <dbReference type="SAM" id="Phobius"/>
    </source>
</evidence>
<dbReference type="InterPro" id="IPR036259">
    <property type="entry name" value="MFS_trans_sf"/>
</dbReference>
<evidence type="ECO:0008006" key="9">
    <source>
        <dbReference type="Google" id="ProtNLM"/>
    </source>
</evidence>
<evidence type="ECO:0000256" key="5">
    <source>
        <dbReference type="ARBA" id="ARBA00023136"/>
    </source>
</evidence>
<dbReference type="Gene3D" id="1.20.1250.20">
    <property type="entry name" value="MFS general substrate transporter like domains"/>
    <property type="match status" value="1"/>
</dbReference>
<dbReference type="EMBL" id="BAAAIE010000064">
    <property type="protein sequence ID" value="GAA0993831.1"/>
    <property type="molecule type" value="Genomic_DNA"/>
</dbReference>